<sequence length="257" mass="29139">MVRALPVLDSQTPLQSQCHPVVVEAVTQLSSSFGETLHSVYLSGSVARRTAVLGQSDLNLTLVLNRDLTPAQQAFLSSIQHHFSKQQKVLTTLSLRIVCLDEVLSLDAIFTWGFWLKHCCFCLYGDDLASRFGSFEPSWDIAKSLNGDIAKQLAETRQKIMATKVLANYLEYCQHIAKKMIWSCYSLVLHREQVLVLSLEEAATTFLKYYPEKETEIERLFILASRQQVPKKASLYMVNEFGGWIVAEFDKIERKIG</sequence>
<dbReference type="AlphaFoldDB" id="A0A2T3NYR3"/>
<dbReference type="RefSeq" id="WP_107271665.1">
    <property type="nucleotide sequence ID" value="NZ_PYMA01000002.1"/>
</dbReference>
<name>A0A2T3NYR3_9GAMM</name>
<reference evidence="1 2" key="1">
    <citation type="submission" date="2018-01" db="EMBL/GenBank/DDBJ databases">
        <title>Whole genome sequencing of Histamine producing bacteria.</title>
        <authorList>
            <person name="Butler K."/>
        </authorList>
    </citation>
    <scope>NUCLEOTIDE SEQUENCE [LARGE SCALE GENOMIC DNA]</scope>
    <source>
        <strain evidence="1 2">DSM 100436</strain>
    </source>
</reference>
<protein>
    <recommendedName>
        <fullName evidence="3">Nucleotidyltransferase domain-containing protein</fullName>
    </recommendedName>
</protein>
<dbReference type="InterPro" id="IPR043519">
    <property type="entry name" value="NT_sf"/>
</dbReference>
<dbReference type="SUPFAM" id="SSF81301">
    <property type="entry name" value="Nucleotidyltransferase"/>
    <property type="match status" value="1"/>
</dbReference>
<gene>
    <name evidence="1" type="ORF">C9I98_05265</name>
</gene>
<dbReference type="Proteomes" id="UP000241771">
    <property type="component" value="Unassembled WGS sequence"/>
</dbReference>
<evidence type="ECO:0008006" key="3">
    <source>
        <dbReference type="Google" id="ProtNLM"/>
    </source>
</evidence>
<evidence type="ECO:0000313" key="1">
    <source>
        <dbReference type="EMBL" id="PSW21349.1"/>
    </source>
</evidence>
<evidence type="ECO:0000313" key="2">
    <source>
        <dbReference type="Proteomes" id="UP000241771"/>
    </source>
</evidence>
<comment type="caution">
    <text evidence="1">The sequence shown here is derived from an EMBL/GenBank/DDBJ whole genome shotgun (WGS) entry which is preliminary data.</text>
</comment>
<accession>A0A2T3NYR3</accession>
<dbReference type="EMBL" id="PYMA01000002">
    <property type="protein sequence ID" value="PSW21349.1"/>
    <property type="molecule type" value="Genomic_DNA"/>
</dbReference>
<proteinExistence type="predicted"/>
<organism evidence="1 2">
    <name type="scientific">Photobacterium sanctipauli</name>
    <dbReference type="NCBI Taxonomy" id="1342794"/>
    <lineage>
        <taxon>Bacteria</taxon>
        <taxon>Pseudomonadati</taxon>
        <taxon>Pseudomonadota</taxon>
        <taxon>Gammaproteobacteria</taxon>
        <taxon>Vibrionales</taxon>
        <taxon>Vibrionaceae</taxon>
        <taxon>Photobacterium</taxon>
    </lineage>
</organism>
<keyword evidence="2" id="KW-1185">Reference proteome</keyword>